<evidence type="ECO:0000313" key="2">
    <source>
        <dbReference type="Proteomes" id="UP000789920"/>
    </source>
</evidence>
<protein>
    <submittedName>
        <fullName evidence="1">19124_t:CDS:1</fullName>
    </submittedName>
</protein>
<feature type="non-terminal residue" evidence="1">
    <location>
        <position position="137"/>
    </location>
</feature>
<reference evidence="1" key="1">
    <citation type="submission" date="2021-06" db="EMBL/GenBank/DDBJ databases">
        <authorList>
            <person name="Kallberg Y."/>
            <person name="Tangrot J."/>
            <person name="Rosling A."/>
        </authorList>
    </citation>
    <scope>NUCLEOTIDE SEQUENCE</scope>
    <source>
        <strain evidence="1">MA461A</strain>
    </source>
</reference>
<dbReference type="EMBL" id="CAJVQC010039923">
    <property type="protein sequence ID" value="CAG8769711.1"/>
    <property type="molecule type" value="Genomic_DNA"/>
</dbReference>
<proteinExistence type="predicted"/>
<accession>A0ACA9QZ26</accession>
<keyword evidence="2" id="KW-1185">Reference proteome</keyword>
<evidence type="ECO:0000313" key="1">
    <source>
        <dbReference type="EMBL" id="CAG8769711.1"/>
    </source>
</evidence>
<dbReference type="Proteomes" id="UP000789920">
    <property type="component" value="Unassembled WGS sequence"/>
</dbReference>
<sequence length="137" mass="15810">MTFFMLMCMKIYASIFVAVDGTLNSQGTIAELMNRLEFRDSNSLFMDITPKGSIVKTLQKSKIDCLVREKDLYMYYFITRYPSRTLVFVNNAVKTKIKKFESQNLNAVMVASDMAAQRLNILLIKYVIHYQLPHSGD</sequence>
<name>A0ACA9QZ26_9GLOM</name>
<organism evidence="1 2">
    <name type="scientific">Racocetra persica</name>
    <dbReference type="NCBI Taxonomy" id="160502"/>
    <lineage>
        <taxon>Eukaryota</taxon>
        <taxon>Fungi</taxon>
        <taxon>Fungi incertae sedis</taxon>
        <taxon>Mucoromycota</taxon>
        <taxon>Glomeromycotina</taxon>
        <taxon>Glomeromycetes</taxon>
        <taxon>Diversisporales</taxon>
        <taxon>Gigasporaceae</taxon>
        <taxon>Racocetra</taxon>
    </lineage>
</organism>
<comment type="caution">
    <text evidence="1">The sequence shown here is derived from an EMBL/GenBank/DDBJ whole genome shotgun (WGS) entry which is preliminary data.</text>
</comment>
<gene>
    <name evidence="1" type="ORF">RPERSI_LOCUS16254</name>
</gene>